<dbReference type="AlphaFoldDB" id="A0A268QUF1"/>
<dbReference type="Proteomes" id="UP000216133">
    <property type="component" value="Unassembled WGS sequence"/>
</dbReference>
<comment type="caution">
    <text evidence="2">The sequence shown here is derived from an EMBL/GenBank/DDBJ whole genome shotgun (WGS) entry which is preliminary data.</text>
</comment>
<feature type="transmembrane region" description="Helical" evidence="1">
    <location>
        <begin position="6"/>
        <end position="37"/>
    </location>
</feature>
<evidence type="ECO:0000313" key="2">
    <source>
        <dbReference type="EMBL" id="PAF11688.1"/>
    </source>
</evidence>
<accession>A0A268QUF1</accession>
<protein>
    <submittedName>
        <fullName evidence="2">Sulfate transporter</fullName>
    </submittedName>
</protein>
<feature type="non-terminal residue" evidence="2">
    <location>
        <position position="1"/>
    </location>
</feature>
<sequence length="71" mass="7656">LSTLVAGVFLMVLILLLNNILVQIPMAALVGVMIMVSIGTFDWSSLSKLWVMPITDSSVMIVTVVTVVLTH</sequence>
<reference evidence="2 3" key="1">
    <citation type="submission" date="2017-07" db="EMBL/GenBank/DDBJ databases">
        <title>Isolation and whole genome analysis of endospore-forming bacteria from heroin.</title>
        <authorList>
            <person name="Kalinowski J."/>
            <person name="Ahrens B."/>
            <person name="Al-Dilaimi A."/>
            <person name="Winkler A."/>
            <person name="Wibberg D."/>
            <person name="Schleenbecker U."/>
            <person name="Ruckert C."/>
            <person name="Wolfel R."/>
            <person name="Grass G."/>
        </authorList>
    </citation>
    <scope>NUCLEOTIDE SEQUENCE [LARGE SCALE GENOMIC DNA]</scope>
    <source>
        <strain evidence="2 3">7523-2</strain>
    </source>
</reference>
<name>A0A268QUF1_SHOCL</name>
<feature type="non-terminal residue" evidence="2">
    <location>
        <position position="71"/>
    </location>
</feature>
<proteinExistence type="predicted"/>
<organism evidence="2 3">
    <name type="scientific">Shouchella clausii</name>
    <name type="common">Alkalihalobacillus clausii</name>
    <dbReference type="NCBI Taxonomy" id="79880"/>
    <lineage>
        <taxon>Bacteria</taxon>
        <taxon>Bacillati</taxon>
        <taxon>Bacillota</taxon>
        <taxon>Bacilli</taxon>
        <taxon>Bacillales</taxon>
        <taxon>Bacillaceae</taxon>
        <taxon>Shouchella</taxon>
    </lineage>
</organism>
<keyword evidence="1" id="KW-1133">Transmembrane helix</keyword>
<evidence type="ECO:0000256" key="1">
    <source>
        <dbReference type="SAM" id="Phobius"/>
    </source>
</evidence>
<keyword evidence="1" id="KW-0472">Membrane</keyword>
<keyword evidence="1" id="KW-0812">Transmembrane</keyword>
<feature type="transmembrane region" description="Helical" evidence="1">
    <location>
        <begin position="49"/>
        <end position="69"/>
    </location>
</feature>
<dbReference type="EMBL" id="NPBS01000888">
    <property type="protein sequence ID" value="PAF11688.1"/>
    <property type="molecule type" value="Genomic_DNA"/>
</dbReference>
<evidence type="ECO:0000313" key="3">
    <source>
        <dbReference type="Proteomes" id="UP000216133"/>
    </source>
</evidence>
<gene>
    <name evidence="2" type="ORF">CHH61_25955</name>
</gene>